<dbReference type="InterPro" id="IPR013783">
    <property type="entry name" value="Ig-like_fold"/>
</dbReference>
<keyword evidence="6" id="KW-1185">Reference proteome</keyword>
<name>A0A0L7LFV9_OPEBR</name>
<gene>
    <name evidence="5" type="ORF">OBRU01_09282</name>
</gene>
<dbReference type="SUPFAM" id="SSF63825">
    <property type="entry name" value="YWTD domain"/>
    <property type="match status" value="2"/>
</dbReference>
<proteinExistence type="predicted"/>
<dbReference type="PANTHER" id="PTHR46513">
    <property type="entry name" value="VITELLOGENIN RECEPTOR-LIKE PROTEIN-RELATED-RELATED"/>
    <property type="match status" value="1"/>
</dbReference>
<feature type="non-terminal residue" evidence="5">
    <location>
        <position position="883"/>
    </location>
</feature>
<dbReference type="Proteomes" id="UP000037510">
    <property type="component" value="Unassembled WGS sequence"/>
</dbReference>
<dbReference type="InterPro" id="IPR011042">
    <property type="entry name" value="6-blade_b-propeller_TolB-like"/>
</dbReference>
<dbReference type="PANTHER" id="PTHR46513:SF13">
    <property type="entry name" value="EGF-LIKE DOMAIN-CONTAINING PROTEIN"/>
    <property type="match status" value="1"/>
</dbReference>
<dbReference type="InterPro" id="IPR050778">
    <property type="entry name" value="Cueball_EGF_LRP_Nidogen"/>
</dbReference>
<evidence type="ECO:0000259" key="4">
    <source>
        <dbReference type="SMART" id="SM00060"/>
    </source>
</evidence>
<dbReference type="CDD" id="cd00063">
    <property type="entry name" value="FN3"/>
    <property type="match status" value="1"/>
</dbReference>
<dbReference type="EMBL" id="JTDY01001299">
    <property type="protein sequence ID" value="KOB74270.1"/>
    <property type="molecule type" value="Genomic_DNA"/>
</dbReference>
<dbReference type="SMART" id="SM00060">
    <property type="entry name" value="FN3"/>
    <property type="match status" value="1"/>
</dbReference>
<evidence type="ECO:0000256" key="2">
    <source>
        <dbReference type="ARBA" id="ARBA00022737"/>
    </source>
</evidence>
<dbReference type="GO" id="GO:0042813">
    <property type="term" value="F:Wnt receptor activity"/>
    <property type="evidence" value="ECO:0007669"/>
    <property type="project" value="TreeGrafter"/>
</dbReference>
<dbReference type="STRING" id="104452.A0A0L7LFV9"/>
<dbReference type="SMART" id="SM00135">
    <property type="entry name" value="LY"/>
    <property type="match status" value="3"/>
</dbReference>
<feature type="domain" description="Fibronectin type-III" evidence="4">
    <location>
        <begin position="81"/>
        <end position="149"/>
    </location>
</feature>
<dbReference type="GO" id="GO:0017147">
    <property type="term" value="F:Wnt-protein binding"/>
    <property type="evidence" value="ECO:0007669"/>
    <property type="project" value="TreeGrafter"/>
</dbReference>
<accession>A0A0L7LFV9</accession>
<keyword evidence="5" id="KW-0418">Kinase</keyword>
<dbReference type="InterPro" id="IPR036116">
    <property type="entry name" value="FN3_sf"/>
</dbReference>
<evidence type="ECO:0000313" key="5">
    <source>
        <dbReference type="EMBL" id="KOB74270.1"/>
    </source>
</evidence>
<evidence type="ECO:0000256" key="3">
    <source>
        <dbReference type="SAM" id="MobiDB-lite"/>
    </source>
</evidence>
<sequence>NVSSETVFSRELYCVMGCNEALNTYFQKLRADSLTATSLSLTWEPTSLGNVSYLVQWRYEELLGTWQFYSNTSHSDRGKPSSPPSALRAAAPDPTRVAISWEPGPFPNGPLISYDMPASNNTLFYIFQNLAPAREYEVAVTMRNAIGEGPRALVRVSTPPLPTSIPSQQPVLILGGEHNVLAAPANDMLSDPSASEPILTPENILYKPLDLSVDWLNHHLYVLGEVYYSKEAANRQSMTPYPNWEIIRCDFGGKNQIVALSGFNSRPIHFEVDAYNGYLFYALRGLERGGLYRLDLANISNGVHHDAQPERIVRDAHLGAFTVDHAGFRILVAHLRRNTVLSVSLDGREVTDFRSNTQTPMFLSTRYIAYANGLFYWTNGKEMLTEEYHEQSDSYFHNEYPLAYNTKVIEARQVLVALRSCQPIPFPVNPPLGVQSVMGINVAKVSWSPPHLLGHQGSGAWQQWTFHLQLTHAGSGDKAYQRFLLLGREPKARCRIQFVGKTLESSPTTLHSTLLWSGPDGLLQTDLTGDNLHTLIHRSHMKNFHITDISWYRDKLYLVTNASTVMWYNTTTHERGLMHNMDNVGSMAVDWVGKKIYWSNPKQQLITRGNFDGSNREPVPIVTVAKELSIDSLGAYIYWNTGHAVEAARLNGENKMVYYPAQLFSGKQVMGLTTDLQNKWIYWLDASRAVVSDLAGKYTADLIPRVHVIAVRDPTLHAHSESLIAIPESINASSLAAAGEWRAFNVTWSPAERVNLNNTRVYYDVSLTFADLNKIERAFNVTWSPERVNLNNTRVYYDVSLAFADLNKIERAFNVTWSPAERVNLNNTRVYYDVSLAFADLNKIEVRVARLQRDVVPRRSRQPEQHQGLLRRQPRLRRPEQDR</sequence>
<keyword evidence="2" id="KW-0677">Repeat</keyword>
<comment type="caution">
    <text evidence="5">The sequence shown here is derived from an EMBL/GenBank/DDBJ whole genome shotgun (WGS) entry which is preliminary data.</text>
</comment>
<dbReference type="InterPro" id="IPR003961">
    <property type="entry name" value="FN3_dom"/>
</dbReference>
<protein>
    <submittedName>
        <fullName evidence="5">Tyrosine-protein kinase receptor</fullName>
    </submittedName>
</protein>
<dbReference type="Gene3D" id="2.120.10.30">
    <property type="entry name" value="TolB, C-terminal domain"/>
    <property type="match status" value="2"/>
</dbReference>
<feature type="region of interest" description="Disordered" evidence="3">
    <location>
        <begin position="856"/>
        <end position="883"/>
    </location>
</feature>
<dbReference type="Pfam" id="PF00041">
    <property type="entry name" value="fn3"/>
    <property type="match status" value="1"/>
</dbReference>
<reference evidence="5 6" key="1">
    <citation type="journal article" date="2015" name="Genome Biol. Evol.">
        <title>The genome of winter moth (Operophtera brumata) provides a genomic perspective on sexual dimorphism and phenology.</title>
        <authorList>
            <person name="Derks M.F."/>
            <person name="Smit S."/>
            <person name="Salis L."/>
            <person name="Schijlen E."/>
            <person name="Bossers A."/>
            <person name="Mateman C."/>
            <person name="Pijl A.S."/>
            <person name="de Ridder D."/>
            <person name="Groenen M.A."/>
            <person name="Visser M.E."/>
            <person name="Megens H.J."/>
        </authorList>
    </citation>
    <scope>NUCLEOTIDE SEQUENCE [LARGE SCALE GENOMIC DNA]</scope>
    <source>
        <strain evidence="5">WM2013NL</strain>
        <tissue evidence="5">Head and thorax</tissue>
    </source>
</reference>
<keyword evidence="1" id="KW-0245">EGF-like domain</keyword>
<evidence type="ECO:0000313" key="6">
    <source>
        <dbReference type="Proteomes" id="UP000037510"/>
    </source>
</evidence>
<evidence type="ECO:0000256" key="1">
    <source>
        <dbReference type="ARBA" id="ARBA00022536"/>
    </source>
</evidence>
<dbReference type="GO" id="GO:0060070">
    <property type="term" value="P:canonical Wnt signaling pathway"/>
    <property type="evidence" value="ECO:0007669"/>
    <property type="project" value="TreeGrafter"/>
</dbReference>
<dbReference type="GO" id="GO:0016301">
    <property type="term" value="F:kinase activity"/>
    <property type="evidence" value="ECO:0007669"/>
    <property type="project" value="UniProtKB-KW"/>
</dbReference>
<dbReference type="AlphaFoldDB" id="A0A0L7LFV9"/>
<dbReference type="Gene3D" id="2.60.40.10">
    <property type="entry name" value="Immunoglobulins"/>
    <property type="match status" value="1"/>
</dbReference>
<feature type="non-terminal residue" evidence="5">
    <location>
        <position position="1"/>
    </location>
</feature>
<organism evidence="5 6">
    <name type="scientific">Operophtera brumata</name>
    <name type="common">Winter moth</name>
    <name type="synonym">Phalaena brumata</name>
    <dbReference type="NCBI Taxonomy" id="104452"/>
    <lineage>
        <taxon>Eukaryota</taxon>
        <taxon>Metazoa</taxon>
        <taxon>Ecdysozoa</taxon>
        <taxon>Arthropoda</taxon>
        <taxon>Hexapoda</taxon>
        <taxon>Insecta</taxon>
        <taxon>Pterygota</taxon>
        <taxon>Neoptera</taxon>
        <taxon>Endopterygota</taxon>
        <taxon>Lepidoptera</taxon>
        <taxon>Glossata</taxon>
        <taxon>Ditrysia</taxon>
        <taxon>Geometroidea</taxon>
        <taxon>Geometridae</taxon>
        <taxon>Larentiinae</taxon>
        <taxon>Operophtera</taxon>
    </lineage>
</organism>
<dbReference type="InterPro" id="IPR000033">
    <property type="entry name" value="LDLR_classB_rpt"/>
</dbReference>
<keyword evidence="5" id="KW-0675">Receptor</keyword>
<keyword evidence="5" id="KW-0808">Transferase</keyword>
<dbReference type="GO" id="GO:0005886">
    <property type="term" value="C:plasma membrane"/>
    <property type="evidence" value="ECO:0007669"/>
    <property type="project" value="TreeGrafter"/>
</dbReference>
<dbReference type="SUPFAM" id="SSF49265">
    <property type="entry name" value="Fibronectin type III"/>
    <property type="match status" value="1"/>
</dbReference>